<comment type="caution">
    <text evidence="9">The sequence shown here is derived from an EMBL/GenBank/DDBJ whole genome shotgun (WGS) entry which is preliminary data.</text>
</comment>
<protein>
    <submittedName>
        <fullName evidence="9">Sugar ABC transporter permease</fullName>
    </submittedName>
</protein>
<dbReference type="Gene3D" id="1.10.3720.10">
    <property type="entry name" value="MetI-like"/>
    <property type="match status" value="1"/>
</dbReference>
<feature type="domain" description="ABC transmembrane type-1" evidence="8">
    <location>
        <begin position="83"/>
        <end position="274"/>
    </location>
</feature>
<dbReference type="Proteomes" id="UP000078389">
    <property type="component" value="Unassembled WGS sequence"/>
</dbReference>
<dbReference type="GO" id="GO:0055085">
    <property type="term" value="P:transmembrane transport"/>
    <property type="evidence" value="ECO:0007669"/>
    <property type="project" value="InterPro"/>
</dbReference>
<evidence type="ECO:0000256" key="6">
    <source>
        <dbReference type="ARBA" id="ARBA00023136"/>
    </source>
</evidence>
<sequence length="288" mass="31840">MSAAADNAYYQRRGILGTLGRDGLLQIILIANTIIMLAPIIIMVFSAFKTTPQIFQSPFSLPDFSHIGNFVKIWTETNFLRYLLNSFVVTGASMVLILTLGTMAAYAIGRYQFTGSGFILMFFLAGLTLPLKLAIIPLFMLMRDLSILNNQLSLIFVYTAMGLPTTVFIMTGFIRTLPNELEDAARMDGASEARIMWSIMLPLVRPAMVIAGIQNVVPIWNDFFFPLVFIQNDNLKTLPQGLTTFMGEYTTDWGVLFAGLTLSAAPIILIYIVLSKQFIAGMTSGAVK</sequence>
<dbReference type="PANTHER" id="PTHR43744">
    <property type="entry name" value="ABC TRANSPORTER PERMEASE PROTEIN MG189-RELATED-RELATED"/>
    <property type="match status" value="1"/>
</dbReference>
<keyword evidence="10" id="KW-1185">Reference proteome</keyword>
<evidence type="ECO:0000256" key="5">
    <source>
        <dbReference type="ARBA" id="ARBA00022989"/>
    </source>
</evidence>
<proteinExistence type="inferred from homology"/>
<name>A0A178I7F3_9HYPH</name>
<dbReference type="AlphaFoldDB" id="A0A178I7F3"/>
<dbReference type="SUPFAM" id="SSF161098">
    <property type="entry name" value="MetI-like"/>
    <property type="match status" value="1"/>
</dbReference>
<comment type="similarity">
    <text evidence="7">Belongs to the binding-protein-dependent transport system permease family.</text>
</comment>
<evidence type="ECO:0000256" key="4">
    <source>
        <dbReference type="ARBA" id="ARBA00022692"/>
    </source>
</evidence>
<dbReference type="STRING" id="1770058.A3840_00425"/>
<gene>
    <name evidence="9" type="ORF">A3840_00425</name>
</gene>
<keyword evidence="4 7" id="KW-0812">Transmembrane</keyword>
<dbReference type="EMBL" id="LVVY01000001">
    <property type="protein sequence ID" value="OAM84270.1"/>
    <property type="molecule type" value="Genomic_DNA"/>
</dbReference>
<dbReference type="InterPro" id="IPR000515">
    <property type="entry name" value="MetI-like"/>
</dbReference>
<evidence type="ECO:0000256" key="7">
    <source>
        <dbReference type="RuleBase" id="RU363032"/>
    </source>
</evidence>
<organism evidence="9 10">
    <name type="scientific">Devosia elaeis</name>
    <dbReference type="NCBI Taxonomy" id="1770058"/>
    <lineage>
        <taxon>Bacteria</taxon>
        <taxon>Pseudomonadati</taxon>
        <taxon>Pseudomonadota</taxon>
        <taxon>Alphaproteobacteria</taxon>
        <taxon>Hyphomicrobiales</taxon>
        <taxon>Devosiaceae</taxon>
        <taxon>Devosia</taxon>
    </lineage>
</organism>
<accession>A0A178I7F3</accession>
<dbReference type="CDD" id="cd06261">
    <property type="entry name" value="TM_PBP2"/>
    <property type="match status" value="1"/>
</dbReference>
<keyword evidence="3" id="KW-1003">Cell membrane</keyword>
<dbReference type="InterPro" id="IPR035906">
    <property type="entry name" value="MetI-like_sf"/>
</dbReference>
<keyword evidence="5 7" id="KW-1133">Transmembrane helix</keyword>
<reference evidence="9 10" key="1">
    <citation type="submission" date="2016-03" db="EMBL/GenBank/DDBJ databases">
        <title>Genome sequencing of Devosia sp. S37.</title>
        <authorList>
            <person name="Mohd Nor M."/>
        </authorList>
    </citation>
    <scope>NUCLEOTIDE SEQUENCE [LARGE SCALE GENOMIC DNA]</scope>
    <source>
        <strain evidence="9 10">S37</strain>
    </source>
</reference>
<dbReference type="OrthoDB" id="9815445at2"/>
<evidence type="ECO:0000256" key="3">
    <source>
        <dbReference type="ARBA" id="ARBA00022475"/>
    </source>
</evidence>
<evidence type="ECO:0000313" key="9">
    <source>
        <dbReference type="EMBL" id="OAM84270.1"/>
    </source>
</evidence>
<dbReference type="RefSeq" id="WP_067450172.1">
    <property type="nucleotide sequence ID" value="NZ_LVVY01000001.1"/>
</dbReference>
<dbReference type="PROSITE" id="PS50928">
    <property type="entry name" value="ABC_TM1"/>
    <property type="match status" value="1"/>
</dbReference>
<dbReference type="GO" id="GO:0005886">
    <property type="term" value="C:plasma membrane"/>
    <property type="evidence" value="ECO:0007669"/>
    <property type="project" value="UniProtKB-SubCell"/>
</dbReference>
<feature type="transmembrane region" description="Helical" evidence="7">
    <location>
        <begin position="253"/>
        <end position="274"/>
    </location>
</feature>
<dbReference type="PANTHER" id="PTHR43744:SF12">
    <property type="entry name" value="ABC TRANSPORTER PERMEASE PROTEIN MG189-RELATED"/>
    <property type="match status" value="1"/>
</dbReference>
<feature type="transmembrane region" description="Helical" evidence="7">
    <location>
        <begin position="152"/>
        <end position="174"/>
    </location>
</feature>
<comment type="subcellular location">
    <subcellularLocation>
        <location evidence="1 7">Cell membrane</location>
        <topology evidence="1 7">Multi-pass membrane protein</topology>
    </subcellularLocation>
</comment>
<feature type="transmembrane region" description="Helical" evidence="7">
    <location>
        <begin position="23"/>
        <end position="48"/>
    </location>
</feature>
<evidence type="ECO:0000256" key="1">
    <source>
        <dbReference type="ARBA" id="ARBA00004651"/>
    </source>
</evidence>
<evidence type="ECO:0000313" key="10">
    <source>
        <dbReference type="Proteomes" id="UP000078389"/>
    </source>
</evidence>
<keyword evidence="2 7" id="KW-0813">Transport</keyword>
<feature type="transmembrane region" description="Helical" evidence="7">
    <location>
        <begin position="118"/>
        <end position="140"/>
    </location>
</feature>
<feature type="transmembrane region" description="Helical" evidence="7">
    <location>
        <begin position="195"/>
        <end position="217"/>
    </location>
</feature>
<evidence type="ECO:0000256" key="2">
    <source>
        <dbReference type="ARBA" id="ARBA00022448"/>
    </source>
</evidence>
<keyword evidence="6 7" id="KW-0472">Membrane</keyword>
<evidence type="ECO:0000259" key="8">
    <source>
        <dbReference type="PROSITE" id="PS50928"/>
    </source>
</evidence>
<feature type="transmembrane region" description="Helical" evidence="7">
    <location>
        <begin position="82"/>
        <end position="106"/>
    </location>
</feature>
<dbReference type="Pfam" id="PF00528">
    <property type="entry name" value="BPD_transp_1"/>
    <property type="match status" value="1"/>
</dbReference>